<dbReference type="Proteomes" id="UP000824596">
    <property type="component" value="Unassembled WGS sequence"/>
</dbReference>
<evidence type="ECO:0000256" key="1">
    <source>
        <dbReference type="ARBA" id="ARBA00004496"/>
    </source>
</evidence>
<dbReference type="OrthoDB" id="10251744at2759"/>
<gene>
    <name evidence="5" type="ORF">HRG_00839</name>
</gene>
<dbReference type="RefSeq" id="XP_044725710.1">
    <property type="nucleotide sequence ID" value="XM_044859310.1"/>
</dbReference>
<sequence length="841" mass="90022">MAHPSRQGSPEMVRQPALSSFLQEKLQRERKAESDKLAFSASLSRADMSASVDIGRIVQTSLFKAPDPLGGRPRSSAGMEPPKKRGLGLKEMEQVVSSLHKQNFDLKLELFHRRERQTALEERIEALDANRKKTHDVTDRLVEELEKRDKAVEEAVAMIVMLEAKVDQLVTERCMVQRVESAGLFSTRDFGSSYGTATPQAAGPRVTKLDDDVKVVNRMPSFLSERSENTEHLRTVYLGVRGGSTLSLPRVAEGSVEPDGTPAQPLASPTLSVLSESSFVSVYGQKDQGKELGQMPPAFVDEPLTLDGLDVGLNRPCPDDAPASRRRAASVGRVAGIGKPPPRSSTAVPLQSITGVIGYESPLQRIMRLDPAIGLDDSPVIPAHTAPSRRPTKEEKREALRRVLTDGPGGARLHDQGMPPTPDTISTSTLHRFKNSNETLLQEQELNGALLQTGPQDAKTSEPASGVPLSGHLSSRHGSGDTGDGTSSTHTDHRQATALRTQTAREPAVFRKGGNDWDSDSDDTDTRSLESSLDIWLRESAKPDNQVSPDLFSFPTNTAEGGWAAQPMYGGANSGQTEGASIAPSQSHMHGLLSLRHQLFPWTSGPQPPDRRSSLHAHTGSTFDGFAAAASNDGGSNSASTRARHGKKQSEDTQKRADLRTPVQQPQAPPPQPGSDQKRYPPISGQQGARAGLNRLLRRSIGAGSSSNAPAEDAPASTTAETGVAAEASKNYHPMGVPSWVLRNGPAEDERSGATPPPIVLNPRQARRNTCEAERPASPLLPAEATPATNAPQDVNEDAKMAPAQQSEGSGTGAGASTGPGSRRKWLPAFGRPNTSKNKTS</sequence>
<evidence type="ECO:0000259" key="4">
    <source>
        <dbReference type="Pfam" id="PF07989"/>
    </source>
</evidence>
<comment type="caution">
    <text evidence="5">The sequence shown here is derived from an EMBL/GenBank/DDBJ whole genome shotgun (WGS) entry which is preliminary data.</text>
</comment>
<dbReference type="GeneID" id="68349968"/>
<feature type="region of interest" description="Disordered" evidence="3">
    <location>
        <begin position="64"/>
        <end position="86"/>
    </location>
</feature>
<comment type="subcellular location">
    <subcellularLocation>
        <location evidence="1">Cytoplasm</location>
    </subcellularLocation>
</comment>
<name>A0A9P8N7Y1_9HYPO</name>
<feature type="region of interest" description="Disordered" evidence="3">
    <location>
        <begin position="378"/>
        <end position="428"/>
    </location>
</feature>
<dbReference type="InterPro" id="IPR012943">
    <property type="entry name" value="Cnn_1N"/>
</dbReference>
<evidence type="ECO:0000256" key="3">
    <source>
        <dbReference type="SAM" id="MobiDB-lite"/>
    </source>
</evidence>
<evidence type="ECO:0000313" key="6">
    <source>
        <dbReference type="Proteomes" id="UP000824596"/>
    </source>
</evidence>
<feature type="region of interest" description="Disordered" evidence="3">
    <location>
        <begin position="454"/>
        <end position="527"/>
    </location>
</feature>
<feature type="domain" description="Centrosomin N-terminal motif 1" evidence="4">
    <location>
        <begin position="89"/>
        <end position="155"/>
    </location>
</feature>
<keyword evidence="2" id="KW-0963">Cytoplasm</keyword>
<organism evidence="5 6">
    <name type="scientific">Hirsutella rhossiliensis</name>
    <dbReference type="NCBI Taxonomy" id="111463"/>
    <lineage>
        <taxon>Eukaryota</taxon>
        <taxon>Fungi</taxon>
        <taxon>Dikarya</taxon>
        <taxon>Ascomycota</taxon>
        <taxon>Pezizomycotina</taxon>
        <taxon>Sordariomycetes</taxon>
        <taxon>Hypocreomycetidae</taxon>
        <taxon>Hypocreales</taxon>
        <taxon>Ophiocordycipitaceae</taxon>
        <taxon>Hirsutella</taxon>
    </lineage>
</organism>
<evidence type="ECO:0000256" key="2">
    <source>
        <dbReference type="ARBA" id="ARBA00022490"/>
    </source>
</evidence>
<accession>A0A9P8N7Y1</accession>
<dbReference type="GO" id="GO:0005815">
    <property type="term" value="C:microtubule organizing center"/>
    <property type="evidence" value="ECO:0007669"/>
    <property type="project" value="InterPro"/>
</dbReference>
<dbReference type="EMBL" id="JAIZPD010000001">
    <property type="protein sequence ID" value="KAH0968197.1"/>
    <property type="molecule type" value="Genomic_DNA"/>
</dbReference>
<dbReference type="GO" id="GO:0005737">
    <property type="term" value="C:cytoplasm"/>
    <property type="evidence" value="ECO:0007669"/>
    <property type="project" value="UniProtKB-SubCell"/>
</dbReference>
<proteinExistence type="predicted"/>
<protein>
    <recommendedName>
        <fullName evidence="4">Centrosomin N-terminal motif 1 domain-containing protein</fullName>
    </recommendedName>
</protein>
<feature type="region of interest" description="Disordered" evidence="3">
    <location>
        <begin position="600"/>
        <end position="619"/>
    </location>
</feature>
<feature type="compositionally biased region" description="Polar residues" evidence="3">
    <location>
        <begin position="574"/>
        <end position="588"/>
    </location>
</feature>
<reference evidence="5" key="1">
    <citation type="submission" date="2021-09" db="EMBL/GenBank/DDBJ databases">
        <title>A high-quality genome of the endoparasitic fungus Hirsutella rhossiliensis with a comparison of Hirsutella genomes reveals transposable elements contributing to genome size variation.</title>
        <authorList>
            <person name="Lin R."/>
            <person name="Jiao Y."/>
            <person name="Sun X."/>
            <person name="Ling J."/>
            <person name="Xie B."/>
            <person name="Cheng X."/>
        </authorList>
    </citation>
    <scope>NUCLEOTIDE SEQUENCE</scope>
    <source>
        <strain evidence="5">HR02</strain>
    </source>
</reference>
<feature type="region of interest" description="Disordered" evidence="3">
    <location>
        <begin position="625"/>
        <end position="688"/>
    </location>
</feature>
<feature type="region of interest" description="Disordered" evidence="3">
    <location>
        <begin position="702"/>
        <end position="841"/>
    </location>
</feature>
<feature type="compositionally biased region" description="Basic and acidic residues" evidence="3">
    <location>
        <begin position="391"/>
        <end position="404"/>
    </location>
</feature>
<dbReference type="AlphaFoldDB" id="A0A9P8N7Y1"/>
<dbReference type="Pfam" id="PF07989">
    <property type="entry name" value="Cnn_1N"/>
    <property type="match status" value="1"/>
</dbReference>
<feature type="compositionally biased region" description="Basic and acidic residues" evidence="3">
    <location>
        <begin position="648"/>
        <end position="659"/>
    </location>
</feature>
<keyword evidence="6" id="KW-1185">Reference proteome</keyword>
<feature type="compositionally biased region" description="Low complexity" evidence="3">
    <location>
        <begin position="625"/>
        <end position="640"/>
    </location>
</feature>
<feature type="region of interest" description="Disordered" evidence="3">
    <location>
        <begin position="563"/>
        <end position="589"/>
    </location>
</feature>
<evidence type="ECO:0000313" key="5">
    <source>
        <dbReference type="EMBL" id="KAH0968197.1"/>
    </source>
</evidence>